<reference evidence="1 2" key="1">
    <citation type="submission" date="2017-04" db="EMBL/GenBank/DDBJ databases">
        <title>Bacillus krulwichiae AM31D Genome sequencing and assembly.</title>
        <authorList>
            <person name="Krulwich T.A."/>
            <person name="Anastor L."/>
            <person name="Ehrlich R."/>
            <person name="Ehrlich G.D."/>
            <person name="Janto B."/>
        </authorList>
    </citation>
    <scope>NUCLEOTIDE SEQUENCE [LARGE SCALE GENOMIC DNA]</scope>
    <source>
        <strain evidence="1 2">AM31D</strain>
    </source>
</reference>
<organism evidence="1 2">
    <name type="scientific">Halalkalibacter krulwichiae</name>
    <dbReference type="NCBI Taxonomy" id="199441"/>
    <lineage>
        <taxon>Bacteria</taxon>
        <taxon>Bacillati</taxon>
        <taxon>Bacillota</taxon>
        <taxon>Bacilli</taxon>
        <taxon>Bacillales</taxon>
        <taxon>Bacillaceae</taxon>
        <taxon>Halalkalibacter</taxon>
    </lineage>
</organism>
<dbReference type="STRING" id="199441.BkAM31D_06015"/>
<dbReference type="Pfam" id="PF13046">
    <property type="entry name" value="DUF3906"/>
    <property type="match status" value="1"/>
</dbReference>
<dbReference type="Proteomes" id="UP000193006">
    <property type="component" value="Chromosome"/>
</dbReference>
<dbReference type="AlphaFoldDB" id="A0A1X9M9V4"/>
<dbReference type="EMBL" id="CP020814">
    <property type="protein sequence ID" value="ARK29444.1"/>
    <property type="molecule type" value="Genomic_DNA"/>
</dbReference>
<accession>A0A1X9M9V4</accession>
<evidence type="ECO:0000313" key="2">
    <source>
        <dbReference type="Proteomes" id="UP000193006"/>
    </source>
</evidence>
<name>A0A1X9M9V4_9BACI</name>
<dbReference type="InterPro" id="IPR024998">
    <property type="entry name" value="DUF3906"/>
</dbReference>
<proteinExistence type="predicted"/>
<gene>
    <name evidence="1" type="ORF">BkAM31D_06015</name>
</gene>
<keyword evidence="2" id="KW-1185">Reference proteome</keyword>
<protein>
    <recommendedName>
        <fullName evidence="3">DUF3906 domain-containing protein</fullName>
    </recommendedName>
</protein>
<dbReference type="RefSeq" id="WP_066153904.1">
    <property type="nucleotide sequence ID" value="NZ_CP020814.1"/>
</dbReference>
<evidence type="ECO:0000313" key="1">
    <source>
        <dbReference type="EMBL" id="ARK29444.1"/>
    </source>
</evidence>
<sequence>MNLYRFEVELEDTSVEVIVAASADEVAFDTAEKEVEKNYLKLPIISSITLLEKKPIKKAVGFVIE</sequence>
<dbReference type="KEGG" id="bkw:BkAM31D_06015"/>
<evidence type="ECO:0008006" key="3">
    <source>
        <dbReference type="Google" id="ProtNLM"/>
    </source>
</evidence>